<feature type="domain" description="Metallo-beta-lactamase" evidence="5">
    <location>
        <begin position="12"/>
        <end position="198"/>
    </location>
</feature>
<protein>
    <submittedName>
        <fullName evidence="6">Metallo-beta-lactamase domain protein</fullName>
    </submittedName>
</protein>
<comment type="cofactor">
    <cofactor evidence="1">
        <name>Zn(2+)</name>
        <dbReference type="ChEBI" id="CHEBI:29105"/>
    </cofactor>
</comment>
<proteinExistence type="predicted"/>
<dbReference type="Proteomes" id="UP000010445">
    <property type="component" value="Unassembled WGS sequence"/>
</dbReference>
<evidence type="ECO:0000256" key="2">
    <source>
        <dbReference type="ARBA" id="ARBA00022723"/>
    </source>
</evidence>
<organism evidence="6 7">
    <name type="scientific">Corynebacterium durum F0235</name>
    <dbReference type="NCBI Taxonomy" id="1035195"/>
    <lineage>
        <taxon>Bacteria</taxon>
        <taxon>Bacillati</taxon>
        <taxon>Actinomycetota</taxon>
        <taxon>Actinomycetes</taxon>
        <taxon>Mycobacteriales</taxon>
        <taxon>Corynebacteriaceae</taxon>
        <taxon>Corynebacterium</taxon>
    </lineage>
</organism>
<dbReference type="Pfam" id="PF00753">
    <property type="entry name" value="Lactamase_B"/>
    <property type="match status" value="1"/>
</dbReference>
<dbReference type="RefSeq" id="WP_006063525.1">
    <property type="nucleotide sequence ID" value="NZ_KB290831.1"/>
</dbReference>
<dbReference type="OrthoDB" id="9802991at2"/>
<dbReference type="CDD" id="cd06262">
    <property type="entry name" value="metallo-hydrolase-like_MBL-fold"/>
    <property type="match status" value="1"/>
</dbReference>
<dbReference type="eggNOG" id="COG0491">
    <property type="taxonomic scope" value="Bacteria"/>
</dbReference>
<dbReference type="InterPro" id="IPR051453">
    <property type="entry name" value="MBL_Glyoxalase_II"/>
</dbReference>
<evidence type="ECO:0000256" key="1">
    <source>
        <dbReference type="ARBA" id="ARBA00001947"/>
    </source>
</evidence>
<reference evidence="6 7" key="1">
    <citation type="submission" date="2012-05" db="EMBL/GenBank/DDBJ databases">
        <authorList>
            <person name="Weinstock G."/>
            <person name="Sodergren E."/>
            <person name="Lobos E.A."/>
            <person name="Fulton L."/>
            <person name="Fulton R."/>
            <person name="Courtney L."/>
            <person name="Fronick C."/>
            <person name="O'Laughlin M."/>
            <person name="Godfrey J."/>
            <person name="Wilson R.M."/>
            <person name="Miner T."/>
            <person name="Farmer C."/>
            <person name="Delehaunty K."/>
            <person name="Cordes M."/>
            <person name="Minx P."/>
            <person name="Tomlinson C."/>
            <person name="Chen J."/>
            <person name="Wollam A."/>
            <person name="Pepin K.H."/>
            <person name="Bhonagiri V."/>
            <person name="Zhang X."/>
            <person name="Suruliraj S."/>
            <person name="Warren W."/>
            <person name="Mitreva M."/>
            <person name="Mardis E.R."/>
            <person name="Wilson R.K."/>
        </authorList>
    </citation>
    <scope>NUCLEOTIDE SEQUENCE [LARGE SCALE GENOMIC DNA]</scope>
    <source>
        <strain evidence="6 7">F0235</strain>
    </source>
</reference>
<dbReference type="PATRIC" id="fig|1035195.3.peg.1158"/>
<dbReference type="EMBL" id="AMEM01000018">
    <property type="protein sequence ID" value="EKX90081.1"/>
    <property type="molecule type" value="Genomic_DNA"/>
</dbReference>
<dbReference type="GO" id="GO:0046872">
    <property type="term" value="F:metal ion binding"/>
    <property type="evidence" value="ECO:0007669"/>
    <property type="project" value="UniProtKB-KW"/>
</dbReference>
<name>L1MGM0_9CORY</name>
<keyword evidence="2" id="KW-0479">Metal-binding</keyword>
<keyword evidence="3" id="KW-0378">Hydrolase</keyword>
<evidence type="ECO:0000313" key="6">
    <source>
        <dbReference type="EMBL" id="EKX90081.1"/>
    </source>
</evidence>
<evidence type="ECO:0000313" key="7">
    <source>
        <dbReference type="Proteomes" id="UP000010445"/>
    </source>
</evidence>
<keyword evidence="4" id="KW-0862">Zinc</keyword>
<dbReference type="PANTHER" id="PTHR46233">
    <property type="entry name" value="HYDROXYACYLGLUTATHIONE HYDROLASE GLOC"/>
    <property type="match status" value="1"/>
</dbReference>
<gene>
    <name evidence="6" type="ORF">HMPREF9997_01289</name>
</gene>
<evidence type="ECO:0000256" key="3">
    <source>
        <dbReference type="ARBA" id="ARBA00022801"/>
    </source>
</evidence>
<evidence type="ECO:0000259" key="5">
    <source>
        <dbReference type="SMART" id="SM00849"/>
    </source>
</evidence>
<dbReference type="STRING" id="1035195.HMPREF9997_01289"/>
<comment type="caution">
    <text evidence="6">The sequence shown here is derived from an EMBL/GenBank/DDBJ whole genome shotgun (WGS) entry which is preliminary data.</text>
</comment>
<dbReference type="AlphaFoldDB" id="L1MGM0"/>
<sequence>MEIHGFAAGPFKTNCYVWVGDGPKGERHCVVIDPGMHAHDKLVQLVADQELTVDKIVMTHGHVDHTRDAAQLAKRWGIDIYIHALDAPMLEDPSIAVSSQTSLLFDVVNMTPYPNSLPLEEGHVLDFAGHEFRVVHAPGHSPGSVLLVGDDVVFSGDVLFQGSIGRTDLPHSSPEDMEATLKGPVLSLADHLHVLPGHGPATTMRAERMNNPFLRQLY</sequence>
<dbReference type="SUPFAM" id="SSF56281">
    <property type="entry name" value="Metallo-hydrolase/oxidoreductase"/>
    <property type="match status" value="1"/>
</dbReference>
<evidence type="ECO:0000256" key="4">
    <source>
        <dbReference type="ARBA" id="ARBA00022833"/>
    </source>
</evidence>
<dbReference type="SMART" id="SM00849">
    <property type="entry name" value="Lactamase_B"/>
    <property type="match status" value="1"/>
</dbReference>
<accession>L1MGM0</accession>
<dbReference type="PANTHER" id="PTHR46233:SF3">
    <property type="entry name" value="HYDROXYACYLGLUTATHIONE HYDROLASE GLOC"/>
    <property type="match status" value="1"/>
</dbReference>
<dbReference type="GO" id="GO:0016787">
    <property type="term" value="F:hydrolase activity"/>
    <property type="evidence" value="ECO:0007669"/>
    <property type="project" value="UniProtKB-KW"/>
</dbReference>
<keyword evidence="7" id="KW-1185">Reference proteome</keyword>
<dbReference type="HOGENOM" id="CLU_030571_5_0_11"/>
<dbReference type="InterPro" id="IPR001279">
    <property type="entry name" value="Metallo-B-lactamas"/>
</dbReference>
<dbReference type="Gene3D" id="3.60.15.10">
    <property type="entry name" value="Ribonuclease Z/Hydroxyacylglutathione hydrolase-like"/>
    <property type="match status" value="1"/>
</dbReference>
<dbReference type="InterPro" id="IPR036866">
    <property type="entry name" value="RibonucZ/Hydroxyglut_hydro"/>
</dbReference>